<keyword evidence="4" id="KW-1185">Reference proteome</keyword>
<gene>
    <name evidence="2" type="ORF">Zm00014a_015633</name>
</gene>
<keyword evidence="1" id="KW-0812">Transmembrane</keyword>
<reference evidence="3" key="3">
    <citation type="submission" date="2019-07" db="EMBL/GenBank/DDBJ databases">
        <authorList>
            <person name="Seetharam A."/>
            <person name="Woodhouse M."/>
            <person name="Cannon E."/>
        </authorList>
    </citation>
    <scope>NUCLEOTIDE SEQUENCE [LARGE SCALE GENOMIC DNA]</scope>
    <source>
        <strain evidence="3">cv. B73</strain>
    </source>
</reference>
<accession>A0A804N1S6</accession>
<dbReference type="Proteomes" id="UP000007305">
    <property type="component" value="Chromosome 3"/>
</dbReference>
<dbReference type="EnsemblPlants" id="Zm00001eb128060_T001">
    <property type="protein sequence ID" value="Zm00001eb128060_P001"/>
    <property type="gene ID" value="Zm00001eb128060"/>
</dbReference>
<evidence type="ECO:0000313" key="2">
    <source>
        <dbReference type="EMBL" id="PWZ30791.1"/>
    </source>
</evidence>
<sequence>MAATGRFSGISPSFGLPMLRSERVLCRAVQVPAAGLLGRASSPTPSSSLSPASSGGCARRVNIWSCRCIQVMDWRHLLVVAGLRRFGGGHTTWWVWSWLAGVLLLVLGLWRVGRICPQQLALAAGGGCVDGSLGLVHALWRDALLFATPPLPHGLVYYCGWASVVQR</sequence>
<keyword evidence="1" id="KW-1133">Transmembrane helix</keyword>
<reference evidence="2" key="2">
    <citation type="journal article" date="2018" name="Nat. Genet.">
        <title>Extensive intraspecific gene order and gene structural variations between Mo17 and other maize genomes.</title>
        <authorList>
            <person name="Sun S."/>
            <person name="Zhou Y."/>
            <person name="Chen J."/>
            <person name="Shi J."/>
            <person name="Zhao H."/>
            <person name="Zhao H."/>
            <person name="Song W."/>
            <person name="Zhang M."/>
            <person name="Cui Y."/>
            <person name="Dong X."/>
            <person name="Liu H."/>
            <person name="Ma X."/>
            <person name="Jiao Y."/>
            <person name="Wang B."/>
            <person name="Wei X."/>
            <person name="Stein J.C."/>
            <person name="Glaubitz J.C."/>
            <person name="Lu F."/>
            <person name="Yu G."/>
            <person name="Liang C."/>
            <person name="Fengler K."/>
            <person name="Li B."/>
            <person name="Rafalski A."/>
            <person name="Schnable P.S."/>
            <person name="Ware D.H."/>
            <person name="Buckler E.S."/>
            <person name="Lai J."/>
        </authorList>
    </citation>
    <scope>NUCLEOTIDE SEQUENCE [LARGE SCALE GENOMIC DNA]</scope>
    <source>
        <tissue evidence="2">Seedling</tissue>
    </source>
</reference>
<evidence type="ECO:0000256" key="1">
    <source>
        <dbReference type="SAM" id="Phobius"/>
    </source>
</evidence>
<keyword evidence="1" id="KW-0472">Membrane</keyword>
<dbReference type="ExpressionAtlas" id="A0A3L6FEM2">
    <property type="expression patterns" value="baseline"/>
</dbReference>
<evidence type="ECO:0000313" key="4">
    <source>
        <dbReference type="Proteomes" id="UP000007305"/>
    </source>
</evidence>
<feature type="transmembrane region" description="Helical" evidence="1">
    <location>
        <begin position="120"/>
        <end position="140"/>
    </location>
</feature>
<dbReference type="Gramene" id="Zm00001eb128060_T001">
    <property type="protein sequence ID" value="Zm00001eb128060_P001"/>
    <property type="gene ID" value="Zm00001eb128060"/>
</dbReference>
<proteinExistence type="predicted"/>
<reference evidence="3" key="4">
    <citation type="submission" date="2021-05" db="UniProtKB">
        <authorList>
            <consortium name="EnsemblPlants"/>
        </authorList>
    </citation>
    <scope>IDENTIFICATION</scope>
    <source>
        <strain evidence="3">cv. B73</strain>
    </source>
</reference>
<reference evidence="4" key="1">
    <citation type="submission" date="2015-12" db="EMBL/GenBank/DDBJ databases">
        <title>Update maize B73 reference genome by single molecule sequencing technologies.</title>
        <authorList>
            <consortium name="Maize Genome Sequencing Project"/>
            <person name="Ware D."/>
        </authorList>
    </citation>
    <scope>NUCLEOTIDE SEQUENCE [LARGE SCALE GENOMIC DNA]</scope>
    <source>
        <strain evidence="4">cv. B73</strain>
    </source>
</reference>
<dbReference type="AlphaFoldDB" id="A0A3L6FEM2"/>
<accession>A0A3L6FEM2</accession>
<dbReference type="Proteomes" id="UP000251960">
    <property type="component" value="Chromosome 3"/>
</dbReference>
<organism evidence="2">
    <name type="scientific">Zea mays</name>
    <name type="common">Maize</name>
    <dbReference type="NCBI Taxonomy" id="4577"/>
    <lineage>
        <taxon>Eukaryota</taxon>
        <taxon>Viridiplantae</taxon>
        <taxon>Streptophyta</taxon>
        <taxon>Embryophyta</taxon>
        <taxon>Tracheophyta</taxon>
        <taxon>Spermatophyta</taxon>
        <taxon>Magnoliopsida</taxon>
        <taxon>Liliopsida</taxon>
        <taxon>Poales</taxon>
        <taxon>Poaceae</taxon>
        <taxon>PACMAD clade</taxon>
        <taxon>Panicoideae</taxon>
        <taxon>Andropogonodae</taxon>
        <taxon>Andropogoneae</taxon>
        <taxon>Tripsacinae</taxon>
        <taxon>Zea</taxon>
    </lineage>
</organism>
<evidence type="ECO:0000313" key="3">
    <source>
        <dbReference type="EnsemblPlants" id="Zm00001eb128060_P001"/>
    </source>
</evidence>
<dbReference type="EMBL" id="NCVQ01000004">
    <property type="protein sequence ID" value="PWZ30791.1"/>
    <property type="molecule type" value="Genomic_DNA"/>
</dbReference>
<name>A0A3L6FEM2_MAIZE</name>
<feature type="transmembrane region" description="Helical" evidence="1">
    <location>
        <begin position="93"/>
        <end position="113"/>
    </location>
</feature>
<protein>
    <submittedName>
        <fullName evidence="2 3">Uncharacterized protein</fullName>
    </submittedName>
</protein>